<dbReference type="EMBL" id="AKWZ02000010">
    <property type="protein sequence ID" value="EPG74015.1"/>
    <property type="molecule type" value="Genomic_DNA"/>
</dbReference>
<dbReference type="PANTHER" id="PTHR36456:SF1">
    <property type="entry name" value="UPF0232 PROTEIN SCO3875"/>
    <property type="match status" value="1"/>
</dbReference>
<dbReference type="RefSeq" id="WP_016550476.1">
    <property type="nucleotide sequence ID" value="NZ_AKWZ02000010.1"/>
</dbReference>
<accession>S3VC55</accession>
<protein>
    <submittedName>
        <fullName evidence="1">PF05258 family protein</fullName>
    </submittedName>
</protein>
<comment type="caution">
    <text evidence="1">The sequence shown here is derived from an EMBL/GenBank/DDBJ whole genome shotgun (WGS) entry which is preliminary data.</text>
</comment>
<dbReference type="PANTHER" id="PTHR36456">
    <property type="entry name" value="UPF0232 PROTEIN SCO3875"/>
    <property type="match status" value="1"/>
</dbReference>
<dbReference type="InterPro" id="IPR007922">
    <property type="entry name" value="DciA-like"/>
</dbReference>
<gene>
    <name evidence="1" type="ORF">LEP1GSC058_3401</name>
</gene>
<dbReference type="Proteomes" id="UP000014540">
    <property type="component" value="Unassembled WGS sequence"/>
</dbReference>
<evidence type="ECO:0000313" key="2">
    <source>
        <dbReference type="Proteomes" id="UP000014540"/>
    </source>
</evidence>
<dbReference type="AlphaFoldDB" id="S3VC55"/>
<organism evidence="1 2">
    <name type="scientific">Leptospira fainei serovar Hurstbridge str. BUT 6</name>
    <dbReference type="NCBI Taxonomy" id="1193011"/>
    <lineage>
        <taxon>Bacteria</taxon>
        <taxon>Pseudomonadati</taxon>
        <taxon>Spirochaetota</taxon>
        <taxon>Spirochaetia</taxon>
        <taxon>Leptospirales</taxon>
        <taxon>Leptospiraceae</taxon>
        <taxon>Leptospira</taxon>
    </lineage>
</organism>
<dbReference type="STRING" id="1193011.LEP1GSC058_3401"/>
<proteinExistence type="predicted"/>
<reference evidence="1" key="1">
    <citation type="submission" date="2013-04" db="EMBL/GenBank/DDBJ databases">
        <authorList>
            <person name="Harkins D.M."/>
            <person name="Durkin A.S."/>
            <person name="Selengut J.D."/>
            <person name="Sanka R."/>
            <person name="DePew J."/>
            <person name="Purushe J."/>
            <person name="Ahmed A."/>
            <person name="van der Linden H."/>
            <person name="Goris M.G.A."/>
            <person name="Hartskeerl R.A."/>
            <person name="Vinetz J.M."/>
            <person name="Sutton G.G."/>
            <person name="Nelson W.C."/>
            <person name="Fouts D.E."/>
        </authorList>
    </citation>
    <scope>NUCLEOTIDE SEQUENCE [LARGE SCALE GENOMIC DNA]</scope>
    <source>
        <strain evidence="1">BUT 6</strain>
    </source>
</reference>
<dbReference type="OrthoDB" id="340781at2"/>
<sequence>MDKPGKPDKVEIDEFKSLLENLGWTEANLFTQISLRTLAQRWSDIVGPIFANQSEPSAISGETLIVIVSHAAYKQELLFLKHRILSQSKRYLGREILRKLEVRVGNLSKNVKKSTVIERVSNGMIGKEDLLAIAEKEADPDARKRLLELIEYL</sequence>
<keyword evidence="2" id="KW-1185">Reference proteome</keyword>
<evidence type="ECO:0000313" key="1">
    <source>
        <dbReference type="EMBL" id="EPG74015.1"/>
    </source>
</evidence>
<name>S3VC55_9LEPT</name>
<dbReference type="Pfam" id="PF05258">
    <property type="entry name" value="DciA"/>
    <property type="match status" value="1"/>
</dbReference>